<feature type="transmembrane region" description="Helical" evidence="10">
    <location>
        <begin position="21"/>
        <end position="37"/>
    </location>
</feature>
<evidence type="ECO:0000256" key="10">
    <source>
        <dbReference type="SAM" id="Phobius"/>
    </source>
</evidence>
<evidence type="ECO:0000256" key="4">
    <source>
        <dbReference type="ARBA" id="ARBA00022448"/>
    </source>
</evidence>
<evidence type="ECO:0000256" key="8">
    <source>
        <dbReference type="ARBA" id="ARBA00023136"/>
    </source>
</evidence>
<feature type="transmembrane region" description="Helical" evidence="10">
    <location>
        <begin position="237"/>
        <end position="260"/>
    </location>
</feature>
<feature type="transmembrane region" description="Helical" evidence="10">
    <location>
        <begin position="194"/>
        <end position="217"/>
    </location>
</feature>
<feature type="transmembrane region" description="Helical" evidence="10">
    <location>
        <begin position="272"/>
        <end position="299"/>
    </location>
</feature>
<evidence type="ECO:0000256" key="3">
    <source>
        <dbReference type="ARBA" id="ARBA00022106"/>
    </source>
</evidence>
<feature type="transmembrane region" description="Helical" evidence="10">
    <location>
        <begin position="363"/>
        <end position="384"/>
    </location>
</feature>
<reference evidence="11" key="1">
    <citation type="submission" date="2021-07" db="EMBL/GenBank/DDBJ databases">
        <title>Complete genome sequence of Crassaminicella sp. 143-21, isolated from a deep-sea hydrothermal vent.</title>
        <authorList>
            <person name="Li X."/>
        </authorList>
    </citation>
    <scope>NUCLEOTIDE SEQUENCE</scope>
    <source>
        <strain evidence="11">143-21</strain>
    </source>
</reference>
<feature type="transmembrane region" description="Helical" evidence="10">
    <location>
        <begin position="391"/>
        <end position="413"/>
    </location>
</feature>
<evidence type="ECO:0000256" key="5">
    <source>
        <dbReference type="ARBA" id="ARBA00022475"/>
    </source>
</evidence>
<sequence>MDEKRRNMMSNEPINKLLLRFSIPAIIGMLVNALYNITDGIFIGHGVGPLALGGTTIAMPIMMVMMAIAFTVGTGAASAISRRMGKKNVEGAEKVLGEAIFLNFIINTVVTVIVFLFTDQLLILCGATDAIMPYAKEYTNVIAYGILLNSFAMSTNNYVRAEGNAKVAMISMIVGAGINIVLDAIFIFELKMGVKGAALATVIAQACSAIWLLYFYIKGQSLLKIRISNFYLTKENVKEIITVGMAAFFRQIAGSILMIIVNKSLVKYGTEYHVVVLGIINRFFMFMFMPLFGIAQGFQPIAGFNYGAKKFDRVQQCFKYAALYASIHSIFAFLVMLMFPKMIISIFTKDQKTIELGVQGLKMVIWGLPFIGFQIIGSTLFQAIGKGLESLILTMSRQIIILIPLVLILPLFIGIKGIFYSYPISDIAAAIITFILLMKEKIVFTGNTVKEEF</sequence>
<name>A0ABX8RAW9_9CLOT</name>
<gene>
    <name evidence="11" type="ORF">KVH43_09380</name>
</gene>
<feature type="transmembrane region" description="Helical" evidence="10">
    <location>
        <begin position="419"/>
        <end position="438"/>
    </location>
</feature>
<dbReference type="InterPro" id="IPR002528">
    <property type="entry name" value="MATE_fam"/>
</dbReference>
<dbReference type="Pfam" id="PF01554">
    <property type="entry name" value="MatE"/>
    <property type="match status" value="2"/>
</dbReference>
<proteinExistence type="inferred from homology"/>
<dbReference type="NCBIfam" id="TIGR00797">
    <property type="entry name" value="matE"/>
    <property type="match status" value="1"/>
</dbReference>
<evidence type="ECO:0000256" key="7">
    <source>
        <dbReference type="ARBA" id="ARBA00022989"/>
    </source>
</evidence>
<dbReference type="PANTHER" id="PTHR43823:SF3">
    <property type="entry name" value="MULTIDRUG EXPORT PROTEIN MEPA"/>
    <property type="match status" value="1"/>
</dbReference>
<evidence type="ECO:0000313" key="12">
    <source>
        <dbReference type="Proteomes" id="UP000886818"/>
    </source>
</evidence>
<evidence type="ECO:0000256" key="9">
    <source>
        <dbReference type="ARBA" id="ARBA00023251"/>
    </source>
</evidence>
<keyword evidence="5" id="KW-1003">Cell membrane</keyword>
<keyword evidence="7 10" id="KW-1133">Transmembrane helix</keyword>
<dbReference type="EMBL" id="CP078093">
    <property type="protein sequence ID" value="QXM05582.1"/>
    <property type="molecule type" value="Genomic_DNA"/>
</dbReference>
<dbReference type="Proteomes" id="UP000886818">
    <property type="component" value="Chromosome"/>
</dbReference>
<dbReference type="PANTHER" id="PTHR43823">
    <property type="entry name" value="SPORULATION PROTEIN YKVU"/>
    <property type="match status" value="1"/>
</dbReference>
<evidence type="ECO:0000256" key="1">
    <source>
        <dbReference type="ARBA" id="ARBA00004651"/>
    </source>
</evidence>
<feature type="transmembrane region" description="Helical" evidence="10">
    <location>
        <begin position="57"/>
        <end position="80"/>
    </location>
</feature>
<comment type="similarity">
    <text evidence="2">Belongs to the multi antimicrobial extrusion (MATE) (TC 2.A.66.1) family. MepA subfamily.</text>
</comment>
<evidence type="ECO:0000256" key="2">
    <source>
        <dbReference type="ARBA" id="ARBA00008417"/>
    </source>
</evidence>
<dbReference type="InterPro" id="IPR051327">
    <property type="entry name" value="MATE_MepA_subfamily"/>
</dbReference>
<feature type="transmembrane region" description="Helical" evidence="10">
    <location>
        <begin position="167"/>
        <end position="188"/>
    </location>
</feature>
<keyword evidence="12" id="KW-1185">Reference proteome</keyword>
<feature type="transmembrane region" description="Helical" evidence="10">
    <location>
        <begin position="320"/>
        <end position="343"/>
    </location>
</feature>
<comment type="subcellular location">
    <subcellularLocation>
        <location evidence="1">Cell membrane</location>
        <topology evidence="1">Multi-pass membrane protein</topology>
    </subcellularLocation>
</comment>
<organism evidence="11 12">
    <name type="scientific">Crassaminicella indica</name>
    <dbReference type="NCBI Taxonomy" id="2855394"/>
    <lineage>
        <taxon>Bacteria</taxon>
        <taxon>Bacillati</taxon>
        <taxon>Bacillota</taxon>
        <taxon>Clostridia</taxon>
        <taxon>Eubacteriales</taxon>
        <taxon>Clostridiaceae</taxon>
        <taxon>Crassaminicella</taxon>
    </lineage>
</organism>
<dbReference type="InterPro" id="IPR045070">
    <property type="entry name" value="MATE_MepA-like"/>
</dbReference>
<protein>
    <recommendedName>
        <fullName evidence="3">Multidrug export protein MepA</fullName>
    </recommendedName>
</protein>
<evidence type="ECO:0000256" key="6">
    <source>
        <dbReference type="ARBA" id="ARBA00022692"/>
    </source>
</evidence>
<dbReference type="CDD" id="cd13143">
    <property type="entry name" value="MATE_MepA_like"/>
    <property type="match status" value="1"/>
</dbReference>
<keyword evidence="8 10" id="KW-0472">Membrane</keyword>
<dbReference type="RefSeq" id="WP_218282280.1">
    <property type="nucleotide sequence ID" value="NZ_CP078093.1"/>
</dbReference>
<dbReference type="PIRSF" id="PIRSF006603">
    <property type="entry name" value="DinF"/>
    <property type="match status" value="1"/>
</dbReference>
<accession>A0ABX8RAW9</accession>
<feature type="transmembrane region" description="Helical" evidence="10">
    <location>
        <begin position="138"/>
        <end position="155"/>
    </location>
</feature>
<feature type="transmembrane region" description="Helical" evidence="10">
    <location>
        <begin position="100"/>
        <end position="118"/>
    </location>
</feature>
<keyword evidence="6 10" id="KW-0812">Transmembrane</keyword>
<evidence type="ECO:0000313" key="11">
    <source>
        <dbReference type="EMBL" id="QXM05582.1"/>
    </source>
</evidence>
<keyword evidence="9" id="KW-0046">Antibiotic resistance</keyword>
<dbReference type="InterPro" id="IPR048279">
    <property type="entry name" value="MdtK-like"/>
</dbReference>
<keyword evidence="4" id="KW-0813">Transport</keyword>